<dbReference type="GO" id="GO:0005506">
    <property type="term" value="F:iron ion binding"/>
    <property type="evidence" value="ECO:0007669"/>
    <property type="project" value="InterPro"/>
</dbReference>
<evidence type="ECO:0000313" key="4">
    <source>
        <dbReference type="Proteomes" id="UP000325849"/>
    </source>
</evidence>
<proteinExistence type="inferred from homology"/>
<dbReference type="InterPro" id="IPR002397">
    <property type="entry name" value="Cyt_P450_B"/>
</dbReference>
<reference evidence="3 4" key="1">
    <citation type="submission" date="2019-07" db="EMBL/GenBank/DDBJ databases">
        <title>New species of Amycolatopsis and Streptomyces.</title>
        <authorList>
            <person name="Duangmal K."/>
            <person name="Teo W.F.A."/>
            <person name="Lipun K."/>
        </authorList>
    </citation>
    <scope>NUCLEOTIDE SEQUENCE [LARGE SCALE GENOMIC DNA]</scope>
    <source>
        <strain evidence="3 4">NBRC 109810</strain>
    </source>
</reference>
<dbReference type="OrthoDB" id="4133219at2"/>
<comment type="similarity">
    <text evidence="1">Belongs to the cytochrome P450 family.</text>
</comment>
<sequence length="464" mass="50578">MTDPSPYVSDRPASGCPVVGNSAAAQLYGPDFATDPRMTYHYLRRFGPVAPVELAPGVEAMLVTDYDAALQVLRSPKTFVKDARRWQALAEGRVPPDSPVLAMMEWKPSSLFADGERHRRLRTAVRESIDRLDQHTLRKYVTRSADKLIDGFGPAGQADLMRDYSALLPLRVCIALAGFPSSYEDIVLAATAGVMNASGPEAARLSEEFLGHLYDLVAHKRRQPGADLTSWLMAHEAGLTDDELVGELYLLIGAGTQPEQAFIGNVLRLLLVDRRFAGDFYNGTMGVEEALDEVLWVDPPMANFSVHFALHDVHLGGVLVPAGVPTLISHAAVTEQLSMLPGQRIGNRAHLAWGAGPHACPVQDEARMIAAIAVERLLDRIPDMALAVHPDGLRWRQGPFARCPESLPVFFPPDFSALAEDSARTAPPGWGSALAPARPNEDSDQGSNGDWRRRFWATISRNGA</sequence>
<evidence type="ECO:0000313" key="3">
    <source>
        <dbReference type="EMBL" id="MPY36591.1"/>
    </source>
</evidence>
<accession>A0A5N8VMU6</accession>
<dbReference type="Gene3D" id="1.10.630.10">
    <property type="entry name" value="Cytochrome P450"/>
    <property type="match status" value="1"/>
</dbReference>
<evidence type="ECO:0000256" key="1">
    <source>
        <dbReference type="ARBA" id="ARBA00010617"/>
    </source>
</evidence>
<dbReference type="GO" id="GO:0020037">
    <property type="term" value="F:heme binding"/>
    <property type="evidence" value="ECO:0007669"/>
    <property type="project" value="InterPro"/>
</dbReference>
<dbReference type="PANTHER" id="PTHR46696:SF1">
    <property type="entry name" value="CYTOCHROME P450 YJIB-RELATED"/>
    <property type="match status" value="1"/>
</dbReference>
<dbReference type="GO" id="GO:0016705">
    <property type="term" value="F:oxidoreductase activity, acting on paired donors, with incorporation or reduction of molecular oxygen"/>
    <property type="evidence" value="ECO:0007669"/>
    <property type="project" value="InterPro"/>
</dbReference>
<dbReference type="AlphaFoldDB" id="A0A5N8VMU6"/>
<protein>
    <submittedName>
        <fullName evidence="3">Cytochrome P450</fullName>
    </submittedName>
</protein>
<evidence type="ECO:0000256" key="2">
    <source>
        <dbReference type="SAM" id="MobiDB-lite"/>
    </source>
</evidence>
<name>A0A5N8VMU6_9ACTN</name>
<organism evidence="3 4">
    <name type="scientific">Streptomyces adustus</name>
    <dbReference type="NCBI Taxonomy" id="1609272"/>
    <lineage>
        <taxon>Bacteria</taxon>
        <taxon>Bacillati</taxon>
        <taxon>Actinomycetota</taxon>
        <taxon>Actinomycetes</taxon>
        <taxon>Kitasatosporales</taxon>
        <taxon>Streptomycetaceae</taxon>
        <taxon>Streptomyces</taxon>
    </lineage>
</organism>
<keyword evidence="4" id="KW-1185">Reference proteome</keyword>
<gene>
    <name evidence="3" type="ORF">FNH09_36810</name>
</gene>
<dbReference type="PRINTS" id="PR00359">
    <property type="entry name" value="BP450"/>
</dbReference>
<comment type="caution">
    <text evidence="3">The sequence shown here is derived from an EMBL/GenBank/DDBJ whole genome shotgun (WGS) entry which is preliminary data.</text>
</comment>
<dbReference type="GO" id="GO:0004497">
    <property type="term" value="F:monooxygenase activity"/>
    <property type="evidence" value="ECO:0007669"/>
    <property type="project" value="InterPro"/>
</dbReference>
<dbReference type="SUPFAM" id="SSF48264">
    <property type="entry name" value="Cytochrome P450"/>
    <property type="match status" value="1"/>
</dbReference>
<dbReference type="EMBL" id="VJZD01000234">
    <property type="protein sequence ID" value="MPY36591.1"/>
    <property type="molecule type" value="Genomic_DNA"/>
</dbReference>
<dbReference type="Proteomes" id="UP000325849">
    <property type="component" value="Unassembled WGS sequence"/>
</dbReference>
<dbReference type="InterPro" id="IPR036396">
    <property type="entry name" value="Cyt_P450_sf"/>
</dbReference>
<feature type="region of interest" description="Disordered" evidence="2">
    <location>
        <begin position="421"/>
        <end position="452"/>
    </location>
</feature>
<dbReference type="PANTHER" id="PTHR46696">
    <property type="entry name" value="P450, PUTATIVE (EUROFUNG)-RELATED"/>
    <property type="match status" value="1"/>
</dbReference>
<dbReference type="RefSeq" id="WP_152894233.1">
    <property type="nucleotide sequence ID" value="NZ_VJZD01000234.1"/>
</dbReference>